<evidence type="ECO:0000256" key="2">
    <source>
        <dbReference type="SAM" id="MobiDB-lite"/>
    </source>
</evidence>
<protein>
    <submittedName>
        <fullName evidence="3">Uncharacterized protein</fullName>
    </submittedName>
</protein>
<dbReference type="EMBL" id="KZ613747">
    <property type="protein sequence ID" value="PMD64810.1"/>
    <property type="molecule type" value="Genomic_DNA"/>
</dbReference>
<evidence type="ECO:0000256" key="1">
    <source>
        <dbReference type="SAM" id="Coils"/>
    </source>
</evidence>
<reference evidence="3 4" key="1">
    <citation type="submission" date="2016-04" db="EMBL/GenBank/DDBJ databases">
        <title>A degradative enzymes factory behind the ericoid mycorrhizal symbiosis.</title>
        <authorList>
            <consortium name="DOE Joint Genome Institute"/>
            <person name="Martino E."/>
            <person name="Morin E."/>
            <person name="Grelet G."/>
            <person name="Kuo A."/>
            <person name="Kohler A."/>
            <person name="Daghino S."/>
            <person name="Barry K."/>
            <person name="Choi C."/>
            <person name="Cichocki N."/>
            <person name="Clum A."/>
            <person name="Copeland A."/>
            <person name="Hainaut M."/>
            <person name="Haridas S."/>
            <person name="Labutti K."/>
            <person name="Lindquist E."/>
            <person name="Lipzen A."/>
            <person name="Khouja H.-R."/>
            <person name="Murat C."/>
            <person name="Ohm R."/>
            <person name="Olson A."/>
            <person name="Spatafora J."/>
            <person name="Veneault-Fourrey C."/>
            <person name="Henrissat B."/>
            <person name="Grigoriev I."/>
            <person name="Martin F."/>
            <person name="Perotto S."/>
        </authorList>
    </citation>
    <scope>NUCLEOTIDE SEQUENCE [LARGE SCALE GENOMIC DNA]</scope>
    <source>
        <strain evidence="3 4">E</strain>
    </source>
</reference>
<keyword evidence="4" id="KW-1185">Reference proteome</keyword>
<proteinExistence type="predicted"/>
<dbReference type="InParanoid" id="A0A2J6TP71"/>
<dbReference type="RefSeq" id="XP_024741714.1">
    <property type="nucleotide sequence ID" value="XM_024886421.1"/>
</dbReference>
<feature type="coiled-coil region" evidence="1">
    <location>
        <begin position="115"/>
        <end position="292"/>
    </location>
</feature>
<dbReference type="OrthoDB" id="5380572at2759"/>
<organism evidence="3 4">
    <name type="scientific">Hyaloscypha bicolor E</name>
    <dbReference type="NCBI Taxonomy" id="1095630"/>
    <lineage>
        <taxon>Eukaryota</taxon>
        <taxon>Fungi</taxon>
        <taxon>Dikarya</taxon>
        <taxon>Ascomycota</taxon>
        <taxon>Pezizomycotina</taxon>
        <taxon>Leotiomycetes</taxon>
        <taxon>Helotiales</taxon>
        <taxon>Hyaloscyphaceae</taxon>
        <taxon>Hyaloscypha</taxon>
        <taxon>Hyaloscypha bicolor</taxon>
    </lineage>
</organism>
<dbReference type="STRING" id="1095630.A0A2J6TP71"/>
<dbReference type="AlphaFoldDB" id="A0A2J6TP71"/>
<feature type="region of interest" description="Disordered" evidence="2">
    <location>
        <begin position="1"/>
        <end position="72"/>
    </location>
</feature>
<keyword evidence="1" id="KW-0175">Coiled coil</keyword>
<accession>A0A2J6TP71</accession>
<feature type="compositionally biased region" description="Basic and acidic residues" evidence="2">
    <location>
        <begin position="7"/>
        <end position="16"/>
    </location>
</feature>
<evidence type="ECO:0000313" key="3">
    <source>
        <dbReference type="EMBL" id="PMD64810.1"/>
    </source>
</evidence>
<dbReference type="Proteomes" id="UP000235371">
    <property type="component" value="Unassembled WGS sequence"/>
</dbReference>
<sequence length="631" mass="71700">MPRQRRRQNENRRDEGTSETEENYLDVSNNSSSNGVGAGEVGERGDGNGNDRASNKINGGRSRQSRDTSQREYQLDLGPWTQAVHETVESMGAAHQAIKDLQDKFIFHIGDLHMVAETSKRLNQLEDECREKDDELTRQENTITTLTRFDQRTKDDLERKRVKIEEEKNELDQEKGKLEKRVSMATAEERHKLTREAETLRAQHTEEYEQRVKELEAEFARKKAENDRRVTALEAEKGQLSTTVEKQKKTAENQGKKLKKITEQCDVLERAKDSVKRDKQALEEELEMMKKEFALTPKSDDYFKQRFAEIYSRIEGISLRYFNDIDGKDLEKVHEKLVKADPCFGSVPIDDSDDSSDLRTAHAQRIISDALCQHIWKPLSSEFTQSHPKLDVLLSKISDGLDKSSHSGRVVNVWTALTMRALQSLPAEASELRESPSTTRSRAEGVVSKVLSVLSPLVSSSQNEELRMSLLGLANSAIDIWNDSQTGELQIIVSPLLERARREEWRSQKFDPASPLGDYDETMSRTHPRIFTLFPRVVARGVAGLPGRGLRESDQVPRTIETDIHPGRGLPECSPLVVRGKEEQEERTDYLSKVIEDAKKKLHSTRGMSGFRRDSMASSISEPLSPTVMKL</sequence>
<evidence type="ECO:0000313" key="4">
    <source>
        <dbReference type="Proteomes" id="UP000235371"/>
    </source>
</evidence>
<name>A0A2J6TP71_9HELO</name>
<dbReference type="GeneID" id="36594498"/>
<gene>
    <name evidence="3" type="ORF">K444DRAFT_660014</name>
</gene>
<feature type="region of interest" description="Disordered" evidence="2">
    <location>
        <begin position="605"/>
        <end position="631"/>
    </location>
</feature>